<protein>
    <recommendedName>
        <fullName evidence="4">SGNH hydrolase-type esterase domain-containing protein</fullName>
    </recommendedName>
</protein>
<dbReference type="Proteomes" id="UP001152300">
    <property type="component" value="Unassembled WGS sequence"/>
</dbReference>
<accession>A0A9X0DJ91</accession>
<dbReference type="InterPro" id="IPR037460">
    <property type="entry name" value="SEST-like"/>
</dbReference>
<reference evidence="2" key="1">
    <citation type="submission" date="2022-11" db="EMBL/GenBank/DDBJ databases">
        <title>Genome Resource of Sclerotinia nivalis Strain SnTB1, a Plant Pathogen Isolated from American Ginseng.</title>
        <authorList>
            <person name="Fan S."/>
        </authorList>
    </citation>
    <scope>NUCLEOTIDE SEQUENCE</scope>
    <source>
        <strain evidence="2">SnTB1</strain>
    </source>
</reference>
<proteinExistence type="predicted"/>
<dbReference type="GO" id="GO:0006629">
    <property type="term" value="P:lipid metabolic process"/>
    <property type="evidence" value="ECO:0007669"/>
    <property type="project" value="TreeGrafter"/>
</dbReference>
<dbReference type="OrthoDB" id="3553653at2759"/>
<dbReference type="SUPFAM" id="SSF52266">
    <property type="entry name" value="SGNH hydrolase"/>
    <property type="match status" value="1"/>
</dbReference>
<evidence type="ECO:0008006" key="4">
    <source>
        <dbReference type="Google" id="ProtNLM"/>
    </source>
</evidence>
<evidence type="ECO:0000256" key="1">
    <source>
        <dbReference type="SAM" id="SignalP"/>
    </source>
</evidence>
<dbReference type="Gene3D" id="3.40.50.1110">
    <property type="entry name" value="SGNH hydrolase"/>
    <property type="match status" value="1"/>
</dbReference>
<organism evidence="2 3">
    <name type="scientific">Sclerotinia nivalis</name>
    <dbReference type="NCBI Taxonomy" id="352851"/>
    <lineage>
        <taxon>Eukaryota</taxon>
        <taxon>Fungi</taxon>
        <taxon>Dikarya</taxon>
        <taxon>Ascomycota</taxon>
        <taxon>Pezizomycotina</taxon>
        <taxon>Leotiomycetes</taxon>
        <taxon>Helotiales</taxon>
        <taxon>Sclerotiniaceae</taxon>
        <taxon>Sclerotinia</taxon>
    </lineage>
</organism>
<keyword evidence="3" id="KW-1185">Reference proteome</keyword>
<dbReference type="PANTHER" id="PTHR37981">
    <property type="entry name" value="LIPASE 2"/>
    <property type="match status" value="1"/>
</dbReference>
<name>A0A9X0DJ91_9HELO</name>
<dbReference type="GO" id="GO:0016788">
    <property type="term" value="F:hydrolase activity, acting on ester bonds"/>
    <property type="evidence" value="ECO:0007669"/>
    <property type="project" value="InterPro"/>
</dbReference>
<evidence type="ECO:0000313" key="3">
    <source>
        <dbReference type="Proteomes" id="UP001152300"/>
    </source>
</evidence>
<feature type="signal peptide" evidence="1">
    <location>
        <begin position="1"/>
        <end position="15"/>
    </location>
</feature>
<sequence length="152" mass="16956">MILFVLFFFAAPILTYPTLDAEETVSLQDRTPSFEWTAWGDSYASGVGTGEYINGRRCLRYKEAYPWWIQDDPDKLIPGSGGKLNNVVCSGAKAEDVEEFQFFTTDQTWGQPNWQYYPRPSSGTPTMGTLSISGDGIDFPGILNNCIIDGFP</sequence>
<evidence type="ECO:0000313" key="2">
    <source>
        <dbReference type="EMBL" id="KAJ8064939.1"/>
    </source>
</evidence>
<comment type="caution">
    <text evidence="2">The sequence shown here is derived from an EMBL/GenBank/DDBJ whole genome shotgun (WGS) entry which is preliminary data.</text>
</comment>
<feature type="chain" id="PRO_5040753422" description="SGNH hydrolase-type esterase domain-containing protein" evidence="1">
    <location>
        <begin position="16"/>
        <end position="152"/>
    </location>
</feature>
<keyword evidence="1" id="KW-0732">Signal</keyword>
<dbReference type="AlphaFoldDB" id="A0A9X0DJ91"/>
<gene>
    <name evidence="2" type="ORF">OCU04_007243</name>
</gene>
<dbReference type="EMBL" id="JAPEIS010000007">
    <property type="protein sequence ID" value="KAJ8064939.1"/>
    <property type="molecule type" value="Genomic_DNA"/>
</dbReference>
<dbReference type="InterPro" id="IPR036514">
    <property type="entry name" value="SGNH_hydro_sf"/>
</dbReference>
<dbReference type="PANTHER" id="PTHR37981:SF1">
    <property type="entry name" value="SGNH HYDROLASE-TYPE ESTERASE DOMAIN-CONTAINING PROTEIN"/>
    <property type="match status" value="1"/>
</dbReference>